<comment type="caution">
    <text evidence="8">The sequence shown here is derived from an EMBL/GenBank/DDBJ whole genome shotgun (WGS) entry which is preliminary data.</text>
</comment>
<evidence type="ECO:0000256" key="1">
    <source>
        <dbReference type="ARBA" id="ARBA00009179"/>
    </source>
</evidence>
<dbReference type="PANTHER" id="PTHR32060:SF22">
    <property type="entry name" value="CARBOXYL-TERMINAL-PROCESSING PEPTIDASE 3, CHLOROPLASTIC"/>
    <property type="match status" value="1"/>
</dbReference>
<dbReference type="CDD" id="cd06782">
    <property type="entry name" value="cpPDZ_CPP-like"/>
    <property type="match status" value="1"/>
</dbReference>
<keyword evidence="3 5" id="KW-0378">Hydrolase</keyword>
<dbReference type="InterPro" id="IPR029045">
    <property type="entry name" value="ClpP/crotonase-like_dom_sf"/>
</dbReference>
<proteinExistence type="inferred from homology"/>
<dbReference type="GO" id="GO:0008236">
    <property type="term" value="F:serine-type peptidase activity"/>
    <property type="evidence" value="ECO:0007669"/>
    <property type="project" value="UniProtKB-KW"/>
</dbReference>
<dbReference type="AlphaFoldDB" id="A0A553BUD1"/>
<keyword evidence="4 5" id="KW-0720">Serine protease</keyword>
<evidence type="ECO:0000313" key="9">
    <source>
        <dbReference type="Proteomes" id="UP000318669"/>
    </source>
</evidence>
<reference evidence="8 9" key="1">
    <citation type="submission" date="2019-07" db="EMBL/GenBank/DDBJ databases">
        <title>Novel species of Flavobacterium.</title>
        <authorList>
            <person name="Liu Q."/>
            <person name="Xin Y.-H."/>
        </authorList>
    </citation>
    <scope>NUCLEOTIDE SEQUENCE [LARGE SCALE GENOMIC DNA]</scope>
    <source>
        <strain evidence="8 9">GSR22</strain>
    </source>
</reference>
<dbReference type="SMART" id="SM00245">
    <property type="entry name" value="TSPc"/>
    <property type="match status" value="1"/>
</dbReference>
<organism evidence="8 9">
    <name type="scientific">Flavobacterium gawalongense</name>
    <dbReference type="NCBI Taxonomy" id="2594432"/>
    <lineage>
        <taxon>Bacteria</taxon>
        <taxon>Pseudomonadati</taxon>
        <taxon>Bacteroidota</taxon>
        <taxon>Flavobacteriia</taxon>
        <taxon>Flavobacteriales</taxon>
        <taxon>Flavobacteriaceae</taxon>
        <taxon>Flavobacterium</taxon>
    </lineage>
</organism>
<feature type="region of interest" description="Disordered" evidence="6">
    <location>
        <begin position="193"/>
        <end position="223"/>
    </location>
</feature>
<dbReference type="RefSeq" id="WP_144064576.1">
    <property type="nucleotide sequence ID" value="NZ_VJZL01000005.1"/>
</dbReference>
<dbReference type="Pfam" id="PF11818">
    <property type="entry name" value="DUF3340"/>
    <property type="match status" value="1"/>
</dbReference>
<dbReference type="Pfam" id="PF03572">
    <property type="entry name" value="Peptidase_S41"/>
    <property type="match status" value="1"/>
</dbReference>
<dbReference type="InterPro" id="IPR040573">
    <property type="entry name" value="TSP_N"/>
</dbReference>
<dbReference type="GO" id="GO:0006508">
    <property type="term" value="P:proteolysis"/>
    <property type="evidence" value="ECO:0007669"/>
    <property type="project" value="UniProtKB-KW"/>
</dbReference>
<dbReference type="Proteomes" id="UP000318669">
    <property type="component" value="Unassembled WGS sequence"/>
</dbReference>
<dbReference type="GO" id="GO:0004175">
    <property type="term" value="F:endopeptidase activity"/>
    <property type="evidence" value="ECO:0007669"/>
    <property type="project" value="TreeGrafter"/>
</dbReference>
<evidence type="ECO:0000256" key="6">
    <source>
        <dbReference type="SAM" id="MobiDB-lite"/>
    </source>
</evidence>
<dbReference type="InterPro" id="IPR001478">
    <property type="entry name" value="PDZ"/>
</dbReference>
<dbReference type="NCBIfam" id="TIGR00225">
    <property type="entry name" value="prc"/>
    <property type="match status" value="1"/>
</dbReference>
<protein>
    <submittedName>
        <fullName evidence="8">Tail-specific protease</fullName>
    </submittedName>
</protein>
<feature type="compositionally biased region" description="Basic and acidic residues" evidence="6">
    <location>
        <begin position="207"/>
        <end position="223"/>
    </location>
</feature>
<comment type="similarity">
    <text evidence="1 5">Belongs to the peptidase S41A family.</text>
</comment>
<feature type="domain" description="PDZ" evidence="7">
    <location>
        <begin position="288"/>
        <end position="358"/>
    </location>
</feature>
<dbReference type="Pfam" id="PF17804">
    <property type="entry name" value="TSP_NTD"/>
    <property type="match status" value="1"/>
</dbReference>
<dbReference type="InterPro" id="IPR005151">
    <property type="entry name" value="Tail-specific_protease"/>
</dbReference>
<name>A0A553BUD1_9FLAO</name>
<dbReference type="PROSITE" id="PS50106">
    <property type="entry name" value="PDZ"/>
    <property type="match status" value="1"/>
</dbReference>
<dbReference type="Gene3D" id="3.90.226.10">
    <property type="entry name" value="2-enoyl-CoA Hydratase, Chain A, domain 1"/>
    <property type="match status" value="1"/>
</dbReference>
<dbReference type="OrthoDB" id="9812068at2"/>
<evidence type="ECO:0000313" key="8">
    <source>
        <dbReference type="EMBL" id="TRX11853.1"/>
    </source>
</evidence>
<dbReference type="InterPro" id="IPR004447">
    <property type="entry name" value="Peptidase_S41A"/>
</dbReference>
<evidence type="ECO:0000256" key="5">
    <source>
        <dbReference type="RuleBase" id="RU004404"/>
    </source>
</evidence>
<dbReference type="GO" id="GO:0007165">
    <property type="term" value="P:signal transduction"/>
    <property type="evidence" value="ECO:0007669"/>
    <property type="project" value="TreeGrafter"/>
</dbReference>
<dbReference type="EMBL" id="VJZL01000005">
    <property type="protein sequence ID" value="TRX11853.1"/>
    <property type="molecule type" value="Genomic_DNA"/>
</dbReference>
<dbReference type="SUPFAM" id="SSF52096">
    <property type="entry name" value="ClpP/crotonase"/>
    <property type="match status" value="1"/>
</dbReference>
<dbReference type="SUPFAM" id="SSF50156">
    <property type="entry name" value="PDZ domain-like"/>
    <property type="match status" value="1"/>
</dbReference>
<evidence type="ECO:0000256" key="3">
    <source>
        <dbReference type="ARBA" id="ARBA00022801"/>
    </source>
</evidence>
<gene>
    <name evidence="8" type="ORF">FNW11_04580</name>
</gene>
<keyword evidence="2 5" id="KW-0645">Protease</keyword>
<dbReference type="InterPro" id="IPR020992">
    <property type="entry name" value="Tail_Prtase_C"/>
</dbReference>
<dbReference type="PANTHER" id="PTHR32060">
    <property type="entry name" value="TAIL-SPECIFIC PROTEASE"/>
    <property type="match status" value="1"/>
</dbReference>
<dbReference type="SMART" id="SM00228">
    <property type="entry name" value="PDZ"/>
    <property type="match status" value="1"/>
</dbReference>
<evidence type="ECO:0000256" key="2">
    <source>
        <dbReference type="ARBA" id="ARBA00022670"/>
    </source>
</evidence>
<evidence type="ECO:0000259" key="7">
    <source>
        <dbReference type="PROSITE" id="PS50106"/>
    </source>
</evidence>
<dbReference type="GO" id="GO:0030288">
    <property type="term" value="C:outer membrane-bounded periplasmic space"/>
    <property type="evidence" value="ECO:0007669"/>
    <property type="project" value="TreeGrafter"/>
</dbReference>
<accession>A0A553BUD1</accession>
<evidence type="ECO:0000256" key="4">
    <source>
        <dbReference type="ARBA" id="ARBA00022825"/>
    </source>
</evidence>
<dbReference type="InterPro" id="IPR036034">
    <property type="entry name" value="PDZ_sf"/>
</dbReference>
<dbReference type="Gene3D" id="2.30.42.10">
    <property type="match status" value="1"/>
</dbReference>
<sequence length="755" mass="85970">MNTIIDFMKRNYKILLVVVCLSATLFAFKINATKETDPEKDKLLLELLTFVIQKGHYNPANIDDAFSKGIYKDYIQALDPSKRFFLQSDIDEFSKFETQLDDQLLNKDLTFFNLTYDRLMKRMEESKNIYKAVLSQPFDYNADENFNTDYEKAPYPKDVKELTDKWRKQIKLSTLSSLTDRLKLQENKNKVVDKTKDVQSQSSEGGKLYEDPLAKPDTDKSVDNGKLKTFEELEKETRESALKSLDEYFGFMQDLDRNDWFSVYINSITARFDPHTNYFAPEEKERFDVSISGKLEGIGARLQKKNDFTEISELISGGPAWRGKQLEAGDLIMKVAQGNGESVDVVGMRLDDVVKKIKGPKGTEVRLTVKKMDGTIKIISIIRDIVEIEETYAKSSIVNKNGLKYGVIYLPKFYIDFENKDGRDAGKDIAKEVERLKNAGVNGIVLDVRDDGGGSLSTVVDIAGLFIEQGPIVQIKSAGRKKEVLFDRDKKIEWDGPLVIMVNSFSASASEILAAAIQDYKRGIIIGSKQTYGKGTVQNVIDLNQFVRNSAVGDLGAIKTTTQKFYRINGGSTQLEGVSSDIVMPDRYAYLKMGERDVDNAMPWDKIDPAEYTVWNKNANFNQAIVNSKKRILQSTQFQLIEENAKWIDSRSEDNTYSLNIDKFKTTQNEIEEKAKKYKPLSDYKNTLKFISLPYEVDEANKDVALKEKRDRWHEALSKDIYVEEALNVLDDLQSKTVLKKSIPAKLKKEKLAKS</sequence>
<dbReference type="CDD" id="cd07560">
    <property type="entry name" value="Peptidase_S41_CPP"/>
    <property type="match status" value="1"/>
</dbReference>
<dbReference type="Pfam" id="PF00595">
    <property type="entry name" value="PDZ"/>
    <property type="match status" value="1"/>
</dbReference>